<dbReference type="Gene3D" id="3.30.300.30">
    <property type="match status" value="1"/>
</dbReference>
<evidence type="ECO:0000256" key="3">
    <source>
        <dbReference type="ARBA" id="ARBA00051915"/>
    </source>
</evidence>
<dbReference type="Proteomes" id="UP001213664">
    <property type="component" value="Chromosome"/>
</dbReference>
<evidence type="ECO:0000259" key="8">
    <source>
        <dbReference type="Pfam" id="PF13193"/>
    </source>
</evidence>
<evidence type="ECO:0000259" key="7">
    <source>
        <dbReference type="Pfam" id="PF00501"/>
    </source>
</evidence>
<evidence type="ECO:0000313" key="9">
    <source>
        <dbReference type="EMBL" id="WEK38475.1"/>
    </source>
</evidence>
<evidence type="ECO:0000256" key="2">
    <source>
        <dbReference type="ARBA" id="ARBA00022598"/>
    </source>
</evidence>
<dbReference type="EMBL" id="CP119326">
    <property type="protein sequence ID" value="WEK38475.1"/>
    <property type="molecule type" value="Genomic_DNA"/>
</dbReference>
<dbReference type="InterPro" id="IPR000873">
    <property type="entry name" value="AMP-dep_synth/lig_dom"/>
</dbReference>
<name>A0AAJ5X1L7_9CAUL</name>
<dbReference type="PANTHER" id="PTHR43767">
    <property type="entry name" value="LONG-CHAIN-FATTY-ACID--COA LIGASE"/>
    <property type="match status" value="1"/>
</dbReference>
<dbReference type="SUPFAM" id="SSF56801">
    <property type="entry name" value="Acetyl-CoA synthetase-like"/>
    <property type="match status" value="1"/>
</dbReference>
<feature type="region of interest" description="Disordered" evidence="6">
    <location>
        <begin position="318"/>
        <end position="341"/>
    </location>
</feature>
<feature type="domain" description="AMP-binding enzyme C-terminal" evidence="8">
    <location>
        <begin position="424"/>
        <end position="499"/>
    </location>
</feature>
<comment type="similarity">
    <text evidence="1">Belongs to the ATP-dependent AMP-binding enzyme family.</text>
</comment>
<proteinExistence type="inferred from homology"/>
<dbReference type="Pfam" id="PF13193">
    <property type="entry name" value="AMP-binding_C"/>
    <property type="match status" value="1"/>
</dbReference>
<dbReference type="InterPro" id="IPR045851">
    <property type="entry name" value="AMP-bd_C_sf"/>
</dbReference>
<evidence type="ECO:0000256" key="6">
    <source>
        <dbReference type="SAM" id="MobiDB-lite"/>
    </source>
</evidence>
<evidence type="ECO:0000256" key="1">
    <source>
        <dbReference type="ARBA" id="ARBA00006432"/>
    </source>
</evidence>
<dbReference type="Pfam" id="PF00501">
    <property type="entry name" value="AMP-binding"/>
    <property type="match status" value="1"/>
</dbReference>
<dbReference type="InterPro" id="IPR020845">
    <property type="entry name" value="AMP-binding_CS"/>
</dbReference>
<dbReference type="EC" id="6.2.1.44" evidence="4"/>
<keyword evidence="2 9" id="KW-0436">Ligase</keyword>
<evidence type="ECO:0000313" key="10">
    <source>
        <dbReference type="Proteomes" id="UP001213664"/>
    </source>
</evidence>
<dbReference type="NCBIfam" id="NF004837">
    <property type="entry name" value="PRK06187.1"/>
    <property type="match status" value="1"/>
</dbReference>
<dbReference type="InterPro" id="IPR025110">
    <property type="entry name" value="AMP-bd_C"/>
</dbReference>
<evidence type="ECO:0000256" key="5">
    <source>
        <dbReference type="ARBA" id="ARBA00067668"/>
    </source>
</evidence>
<organism evidence="9 10">
    <name type="scientific">Candidatus Brevundimonas colombiensis</name>
    <dbReference type="NCBI Taxonomy" id="3121376"/>
    <lineage>
        <taxon>Bacteria</taxon>
        <taxon>Pseudomonadati</taxon>
        <taxon>Pseudomonadota</taxon>
        <taxon>Alphaproteobacteria</taxon>
        <taxon>Caulobacterales</taxon>
        <taxon>Caulobacteraceae</taxon>
        <taxon>Brevundimonas</taxon>
    </lineage>
</organism>
<dbReference type="PROSITE" id="PS00455">
    <property type="entry name" value="AMP_BINDING"/>
    <property type="match status" value="1"/>
</dbReference>
<accession>A0AAJ5X1L7</accession>
<dbReference type="Gene3D" id="3.40.50.12780">
    <property type="entry name" value="N-terminal domain of ligase-like"/>
    <property type="match status" value="1"/>
</dbReference>
<gene>
    <name evidence="9" type="ORF">P0Y50_07890</name>
</gene>
<dbReference type="GO" id="GO:0016878">
    <property type="term" value="F:acid-thiol ligase activity"/>
    <property type="evidence" value="ECO:0007669"/>
    <property type="project" value="UniProtKB-ARBA"/>
</dbReference>
<reference evidence="9" key="1">
    <citation type="submission" date="2023-03" db="EMBL/GenBank/DDBJ databases">
        <title>Andean soil-derived lignocellulolytic bacterial consortium as a source of novel taxa and putative plastic-active enzymes.</title>
        <authorList>
            <person name="Diaz-Garcia L."/>
            <person name="Chuvochina M."/>
            <person name="Feuerriegel G."/>
            <person name="Bunk B."/>
            <person name="Sproer C."/>
            <person name="Streit W.R."/>
            <person name="Rodriguez L.M."/>
            <person name="Overmann J."/>
            <person name="Jimenez D.J."/>
        </authorList>
    </citation>
    <scope>NUCLEOTIDE SEQUENCE</scope>
    <source>
        <strain evidence="9">MAG 833</strain>
    </source>
</reference>
<dbReference type="PANTHER" id="PTHR43767:SF1">
    <property type="entry name" value="NONRIBOSOMAL PEPTIDE SYNTHASE PES1 (EUROFUNG)-RELATED"/>
    <property type="match status" value="1"/>
</dbReference>
<feature type="domain" description="AMP-dependent synthetase/ligase" evidence="7">
    <location>
        <begin position="11"/>
        <end position="374"/>
    </location>
</feature>
<dbReference type="FunFam" id="3.30.300.30:FF:000008">
    <property type="entry name" value="2,3-dihydroxybenzoate-AMP ligase"/>
    <property type="match status" value="1"/>
</dbReference>
<dbReference type="AlphaFoldDB" id="A0AAJ5X1L7"/>
<sequence length="520" mass="55215">MVYGTQSLHRLVQRAPDALASIDGARRRDWAEVATAARAFAGALVRSGVRPGDRVALLASNGDIHLDYVLGVFWAGAVINPVNTRWSPLEIAFSLEDCQTRLLIVEDRFSALIPAIREAAPGLDIVVQRGGAPGGDVIAFERWIADAPGPEDVRASGETLAAILYTGGTTGRPKGVMLSHVNLLSSANGYLAFPGARPGARYLHVAPLFHIGALSGMFTSLMAGSTQVFLPAFDPARVIETVGAEQVSDVFLVPSMLRAILSDPGFAPGLLNSLERIVYGGSSIDDALLDQAMTLLPGAAFVQAYGMTELSPIATLLGPDDHSEAARRQGRGRSAGRATTSTEVRIVDPHGQEVPRGDRGEVVAKGGGVMLGYWGVPDQTLAALRDGWMHTGDVGWMDDQGYVTVVDRLKDMIVTGGENVYSAEVENALTAHPDVIQAAVIGLPDDRWGERVHAVVVLQPGAVATAETLRQHCRRLIAGYKIPKTVAVFDALPLSTAGKVLKTELRARYAACQTTPDPLT</sequence>
<dbReference type="InterPro" id="IPR042099">
    <property type="entry name" value="ANL_N_sf"/>
</dbReference>
<protein>
    <recommendedName>
        <fullName evidence="5">3-methylmercaptopropionyl-CoA ligase</fullName>
        <ecNumber evidence="4">6.2.1.44</ecNumber>
    </recommendedName>
</protein>
<comment type="catalytic activity">
    <reaction evidence="3">
        <text>3-(methylsulfanyl)propanoate + ATP + CoA = 3-(methylsulfanyl)propanoyl-CoA + AMP + diphosphate</text>
        <dbReference type="Rhea" id="RHEA:43052"/>
        <dbReference type="ChEBI" id="CHEBI:30616"/>
        <dbReference type="ChEBI" id="CHEBI:33019"/>
        <dbReference type="ChEBI" id="CHEBI:49016"/>
        <dbReference type="ChEBI" id="CHEBI:57287"/>
        <dbReference type="ChEBI" id="CHEBI:82815"/>
        <dbReference type="ChEBI" id="CHEBI:456215"/>
        <dbReference type="EC" id="6.2.1.44"/>
    </reaction>
    <physiologicalReaction direction="left-to-right" evidence="3">
        <dbReference type="Rhea" id="RHEA:43053"/>
    </physiologicalReaction>
</comment>
<evidence type="ECO:0000256" key="4">
    <source>
        <dbReference type="ARBA" id="ARBA00066616"/>
    </source>
</evidence>
<dbReference type="InterPro" id="IPR050237">
    <property type="entry name" value="ATP-dep_AMP-bd_enzyme"/>
</dbReference>